<name>A0AAP8SQ78_9GAMM</name>
<evidence type="ECO:0000313" key="3">
    <source>
        <dbReference type="Proteomes" id="UP000235162"/>
    </source>
</evidence>
<gene>
    <name evidence="2" type="ORF">C0029_05620</name>
</gene>
<evidence type="ECO:0000313" key="2">
    <source>
        <dbReference type="EMBL" id="PLW88038.1"/>
    </source>
</evidence>
<dbReference type="AlphaFoldDB" id="A0AAP8SQ78"/>
<dbReference type="PROSITE" id="PS51257">
    <property type="entry name" value="PROKAR_LIPOPROTEIN"/>
    <property type="match status" value="1"/>
</dbReference>
<dbReference type="EMBL" id="PKUR01000001">
    <property type="protein sequence ID" value="PLW88038.1"/>
    <property type="molecule type" value="Genomic_DNA"/>
</dbReference>
<dbReference type="Proteomes" id="UP000235162">
    <property type="component" value="Unassembled WGS sequence"/>
</dbReference>
<accession>A0AAP8SQ78</accession>
<dbReference type="InterPro" id="IPR010496">
    <property type="entry name" value="AL/BT2_dom"/>
</dbReference>
<protein>
    <submittedName>
        <fullName evidence="2">DUF1080 domain-containing protein</fullName>
    </submittedName>
</protein>
<dbReference type="Gene3D" id="2.60.120.560">
    <property type="entry name" value="Exo-inulinase, domain 1"/>
    <property type="match status" value="1"/>
</dbReference>
<sequence length="240" mass="27079">MTDMIIRTLLGTVFVWSLSACGSDPVIDPAECVSGLTGEEQSTGWRMLFDGSSLDQWRSYKEDSVNSGWAIENGCLARVGWGGDLMSREQFANFELKLEWAISPGGNSGIFIRADESGRTMHHTGYEMQVLDNALHKDASIPSHRAGAYYDMIVPDHDTSKPAGYWNEVHIIADGANVEFWLNGRITAQFEQGSPEWKALYEKSKFTSRPKYGSLFKGHIGFQDHYDKVWYRNIRIKELP</sequence>
<proteinExistence type="predicted"/>
<feature type="domain" description="3-keto-alpha-glucoside-1,2-lyase/3-keto-2-hydroxy-glucal hydratase" evidence="1">
    <location>
        <begin position="44"/>
        <end position="237"/>
    </location>
</feature>
<comment type="caution">
    <text evidence="2">The sequence shown here is derived from an EMBL/GenBank/DDBJ whole genome shotgun (WGS) entry which is preliminary data.</text>
</comment>
<keyword evidence="3" id="KW-1185">Reference proteome</keyword>
<dbReference type="Pfam" id="PF06439">
    <property type="entry name" value="3keto-disac_hyd"/>
    <property type="match status" value="1"/>
</dbReference>
<organism evidence="2 3">
    <name type="scientific">Halioglobus japonicus</name>
    <dbReference type="NCBI Taxonomy" id="930805"/>
    <lineage>
        <taxon>Bacteria</taxon>
        <taxon>Pseudomonadati</taxon>
        <taxon>Pseudomonadota</taxon>
        <taxon>Gammaproteobacteria</taxon>
        <taxon>Cellvibrionales</taxon>
        <taxon>Halieaceae</taxon>
        <taxon>Halioglobus</taxon>
    </lineage>
</organism>
<evidence type="ECO:0000259" key="1">
    <source>
        <dbReference type="Pfam" id="PF06439"/>
    </source>
</evidence>
<dbReference type="GO" id="GO:0016787">
    <property type="term" value="F:hydrolase activity"/>
    <property type="evidence" value="ECO:0007669"/>
    <property type="project" value="InterPro"/>
</dbReference>
<reference evidence="2 3" key="1">
    <citation type="submission" date="2018-01" db="EMBL/GenBank/DDBJ databases">
        <title>The draft genome sequence of Halioglobus japonicus S1-36.</title>
        <authorList>
            <person name="Du Z.-J."/>
            <person name="Shi M.-J."/>
        </authorList>
    </citation>
    <scope>NUCLEOTIDE SEQUENCE [LARGE SCALE GENOMIC DNA]</scope>
    <source>
        <strain evidence="2 3">S1-36</strain>
    </source>
</reference>